<reference evidence="1 2" key="3">
    <citation type="journal article" date="2010" name="BMC Genomics">
        <title>Transcriptome sequencing and comparative analysis of cucumber flowers with different sex types.</title>
        <authorList>
            <person name="Guo S."/>
            <person name="Zheng Y."/>
            <person name="Joung J.G."/>
            <person name="Liu S."/>
            <person name="Zhang Z."/>
            <person name="Crasta O.R."/>
            <person name="Sobral B.W."/>
            <person name="Xu Y."/>
            <person name="Huang S."/>
            <person name="Fei Z."/>
        </authorList>
    </citation>
    <scope>NUCLEOTIDE SEQUENCE [LARGE SCALE GENOMIC DNA]</scope>
    <source>
        <strain evidence="2">cv. 9930</strain>
    </source>
</reference>
<reference evidence="1 2" key="4">
    <citation type="journal article" date="2011" name="BMC Genomics">
        <title>RNA-Seq improves annotation of protein-coding genes in the cucumber genome.</title>
        <authorList>
            <person name="Li Z."/>
            <person name="Zhang Z."/>
            <person name="Yan P."/>
            <person name="Huang S."/>
            <person name="Fei Z."/>
            <person name="Lin K."/>
        </authorList>
    </citation>
    <scope>NUCLEOTIDE SEQUENCE [LARGE SCALE GENOMIC DNA]</scope>
    <source>
        <strain evidence="2">cv. 9930</strain>
    </source>
</reference>
<gene>
    <name evidence="1" type="ORF">Csa_6G344810</name>
</gene>
<sequence length="66" mass="7751">MIREQDVISHSSIKCSLWAIEEQFMFKRLVSRNQNLDLRNLLIVIIPFKSSHSQTKLSMRVHKGVL</sequence>
<accession>A0A0A0KDE3</accession>
<dbReference type="Proteomes" id="UP000029981">
    <property type="component" value="Chromosome 6"/>
</dbReference>
<organism evidence="1 2">
    <name type="scientific">Cucumis sativus</name>
    <name type="common">Cucumber</name>
    <dbReference type="NCBI Taxonomy" id="3659"/>
    <lineage>
        <taxon>Eukaryota</taxon>
        <taxon>Viridiplantae</taxon>
        <taxon>Streptophyta</taxon>
        <taxon>Embryophyta</taxon>
        <taxon>Tracheophyta</taxon>
        <taxon>Spermatophyta</taxon>
        <taxon>Magnoliopsida</taxon>
        <taxon>eudicotyledons</taxon>
        <taxon>Gunneridae</taxon>
        <taxon>Pentapetalae</taxon>
        <taxon>rosids</taxon>
        <taxon>fabids</taxon>
        <taxon>Cucurbitales</taxon>
        <taxon>Cucurbitaceae</taxon>
        <taxon>Benincaseae</taxon>
        <taxon>Cucumis</taxon>
    </lineage>
</organism>
<dbReference type="EMBL" id="CM002927">
    <property type="protein sequence ID" value="KGN47503.1"/>
    <property type="molecule type" value="Genomic_DNA"/>
</dbReference>
<keyword evidence="2" id="KW-1185">Reference proteome</keyword>
<name>A0A0A0KDE3_CUCSA</name>
<dbReference type="Gramene" id="KGN47503">
    <property type="protein sequence ID" value="KGN47503"/>
    <property type="gene ID" value="Csa_6G344810"/>
</dbReference>
<dbReference type="AlphaFoldDB" id="A0A0A0KDE3"/>
<protein>
    <submittedName>
        <fullName evidence="1">Uncharacterized protein</fullName>
    </submittedName>
</protein>
<proteinExistence type="predicted"/>
<reference evidence="1 2" key="2">
    <citation type="journal article" date="2009" name="PLoS ONE">
        <title>An integrated genetic and cytogenetic map of the cucumber genome.</title>
        <authorList>
            <person name="Ren Y."/>
            <person name="Zhang Z."/>
            <person name="Liu J."/>
            <person name="Staub J.E."/>
            <person name="Han Y."/>
            <person name="Cheng Z."/>
            <person name="Li X."/>
            <person name="Lu J."/>
            <person name="Miao H."/>
            <person name="Kang H."/>
            <person name="Xie B."/>
            <person name="Gu X."/>
            <person name="Wang X."/>
            <person name="Du Y."/>
            <person name="Jin W."/>
            <person name="Huang S."/>
        </authorList>
    </citation>
    <scope>NUCLEOTIDE SEQUENCE [LARGE SCALE GENOMIC DNA]</scope>
    <source>
        <strain evidence="2">cv. 9930</strain>
    </source>
</reference>
<reference evidence="1 2" key="1">
    <citation type="journal article" date="2009" name="Nat. Genet.">
        <title>The genome of the cucumber, Cucumis sativus L.</title>
        <authorList>
            <person name="Huang S."/>
            <person name="Li R."/>
            <person name="Zhang Z."/>
            <person name="Li L."/>
            <person name="Gu X."/>
            <person name="Fan W."/>
            <person name="Lucas W.J."/>
            <person name="Wang X."/>
            <person name="Xie B."/>
            <person name="Ni P."/>
            <person name="Ren Y."/>
            <person name="Zhu H."/>
            <person name="Li J."/>
            <person name="Lin K."/>
            <person name="Jin W."/>
            <person name="Fei Z."/>
            <person name="Li G."/>
            <person name="Staub J."/>
            <person name="Kilian A."/>
            <person name="van der Vossen E.A."/>
            <person name="Wu Y."/>
            <person name="Guo J."/>
            <person name="He J."/>
            <person name="Jia Z."/>
            <person name="Ren Y."/>
            <person name="Tian G."/>
            <person name="Lu Y."/>
            <person name="Ruan J."/>
            <person name="Qian W."/>
            <person name="Wang M."/>
            <person name="Huang Q."/>
            <person name="Li B."/>
            <person name="Xuan Z."/>
            <person name="Cao J."/>
            <person name="Asan"/>
            <person name="Wu Z."/>
            <person name="Zhang J."/>
            <person name="Cai Q."/>
            <person name="Bai Y."/>
            <person name="Zhao B."/>
            <person name="Han Y."/>
            <person name="Li Y."/>
            <person name="Li X."/>
            <person name="Wang S."/>
            <person name="Shi Q."/>
            <person name="Liu S."/>
            <person name="Cho W.K."/>
            <person name="Kim J.Y."/>
            <person name="Xu Y."/>
            <person name="Heller-Uszynska K."/>
            <person name="Miao H."/>
            <person name="Cheng Z."/>
            <person name="Zhang S."/>
            <person name="Wu J."/>
            <person name="Yang Y."/>
            <person name="Kang H."/>
            <person name="Li M."/>
            <person name="Liang H."/>
            <person name="Ren X."/>
            <person name="Shi Z."/>
            <person name="Wen M."/>
            <person name="Jian M."/>
            <person name="Yang H."/>
            <person name="Zhang G."/>
            <person name="Yang Z."/>
            <person name="Chen R."/>
            <person name="Liu S."/>
            <person name="Li J."/>
            <person name="Ma L."/>
            <person name="Liu H."/>
            <person name="Zhou Y."/>
            <person name="Zhao J."/>
            <person name="Fang X."/>
            <person name="Li G."/>
            <person name="Fang L."/>
            <person name="Li Y."/>
            <person name="Liu D."/>
            <person name="Zheng H."/>
            <person name="Zhang Y."/>
            <person name="Qin N."/>
            <person name="Li Z."/>
            <person name="Yang G."/>
            <person name="Yang S."/>
            <person name="Bolund L."/>
            <person name="Kristiansen K."/>
            <person name="Zheng H."/>
            <person name="Li S."/>
            <person name="Zhang X."/>
            <person name="Yang H."/>
            <person name="Wang J."/>
            <person name="Sun R."/>
            <person name="Zhang B."/>
            <person name="Jiang S."/>
            <person name="Wang J."/>
            <person name="Du Y."/>
            <person name="Li S."/>
        </authorList>
    </citation>
    <scope>NUCLEOTIDE SEQUENCE [LARGE SCALE GENOMIC DNA]</scope>
    <source>
        <strain evidence="2">cv. 9930</strain>
    </source>
</reference>
<evidence type="ECO:0000313" key="1">
    <source>
        <dbReference type="EMBL" id="KGN47503.1"/>
    </source>
</evidence>
<evidence type="ECO:0000313" key="2">
    <source>
        <dbReference type="Proteomes" id="UP000029981"/>
    </source>
</evidence>